<evidence type="ECO:0000256" key="3">
    <source>
        <dbReference type="ARBA" id="ARBA00022840"/>
    </source>
</evidence>
<evidence type="ECO:0000259" key="4">
    <source>
        <dbReference type="PROSITE" id="PS50893"/>
    </source>
</evidence>
<dbReference type="PROSITE" id="PS00211">
    <property type="entry name" value="ABC_TRANSPORTER_1"/>
    <property type="match status" value="1"/>
</dbReference>
<dbReference type="InterPro" id="IPR050093">
    <property type="entry name" value="ABC_SmlMolc_Importer"/>
</dbReference>
<organism evidence="5 6">
    <name type="scientific">Cellulomonas gelida</name>
    <dbReference type="NCBI Taxonomy" id="1712"/>
    <lineage>
        <taxon>Bacteria</taxon>
        <taxon>Bacillati</taxon>
        <taxon>Actinomycetota</taxon>
        <taxon>Actinomycetes</taxon>
        <taxon>Micrococcales</taxon>
        <taxon>Cellulomonadaceae</taxon>
        <taxon>Cellulomonas</taxon>
    </lineage>
</organism>
<dbReference type="EMBL" id="BJLQ01000010">
    <property type="protein sequence ID" value="GEA84024.1"/>
    <property type="molecule type" value="Genomic_DNA"/>
</dbReference>
<dbReference type="InterPro" id="IPR003439">
    <property type="entry name" value="ABC_transporter-like_ATP-bd"/>
</dbReference>
<dbReference type="GO" id="GO:0005524">
    <property type="term" value="F:ATP binding"/>
    <property type="evidence" value="ECO:0007669"/>
    <property type="project" value="UniProtKB-KW"/>
</dbReference>
<proteinExistence type="predicted"/>
<keyword evidence="1" id="KW-0813">Transport</keyword>
<dbReference type="PROSITE" id="PS50893">
    <property type="entry name" value="ABC_TRANSPORTER_2"/>
    <property type="match status" value="1"/>
</dbReference>
<dbReference type="Gene3D" id="3.40.50.300">
    <property type="entry name" value="P-loop containing nucleotide triphosphate hydrolases"/>
    <property type="match status" value="1"/>
</dbReference>
<keyword evidence="6" id="KW-1185">Reference proteome</keyword>
<dbReference type="SUPFAM" id="SSF52540">
    <property type="entry name" value="P-loop containing nucleoside triphosphate hydrolases"/>
    <property type="match status" value="1"/>
</dbReference>
<evidence type="ECO:0000313" key="5">
    <source>
        <dbReference type="EMBL" id="GEA84024.1"/>
    </source>
</evidence>
<dbReference type="PANTHER" id="PTHR42781:SF4">
    <property type="entry name" value="SPERMIDINE_PUTRESCINE IMPORT ATP-BINDING PROTEIN POTA"/>
    <property type="match status" value="1"/>
</dbReference>
<comment type="caution">
    <text evidence="5">The sequence shown here is derived from an EMBL/GenBank/DDBJ whole genome shotgun (WGS) entry which is preliminary data.</text>
</comment>
<accession>A0A4Y3KKY0</accession>
<dbReference type="GO" id="GO:0016887">
    <property type="term" value="F:ATP hydrolysis activity"/>
    <property type="evidence" value="ECO:0007669"/>
    <property type="project" value="InterPro"/>
</dbReference>
<dbReference type="InterPro" id="IPR027417">
    <property type="entry name" value="P-loop_NTPase"/>
</dbReference>
<keyword evidence="3" id="KW-0067">ATP-binding</keyword>
<dbReference type="PANTHER" id="PTHR42781">
    <property type="entry name" value="SPERMIDINE/PUTRESCINE IMPORT ATP-BINDING PROTEIN POTA"/>
    <property type="match status" value="1"/>
</dbReference>
<dbReference type="AlphaFoldDB" id="A0A4Y3KKY0"/>
<evidence type="ECO:0000256" key="2">
    <source>
        <dbReference type="ARBA" id="ARBA00022741"/>
    </source>
</evidence>
<evidence type="ECO:0000313" key="6">
    <source>
        <dbReference type="Proteomes" id="UP000320461"/>
    </source>
</evidence>
<dbReference type="InterPro" id="IPR017871">
    <property type="entry name" value="ABC_transporter-like_CS"/>
</dbReference>
<reference evidence="5 6" key="1">
    <citation type="submission" date="2019-06" db="EMBL/GenBank/DDBJ databases">
        <title>Whole genome shotgun sequence of Cellulomonas gelida NBRC 3748.</title>
        <authorList>
            <person name="Hosoyama A."/>
            <person name="Uohara A."/>
            <person name="Ohji S."/>
            <person name="Ichikawa N."/>
        </authorList>
    </citation>
    <scope>NUCLEOTIDE SEQUENCE [LARGE SCALE GENOMIC DNA]</scope>
    <source>
        <strain evidence="5 6">NBRC 3748</strain>
    </source>
</reference>
<dbReference type="SMART" id="SM00382">
    <property type="entry name" value="AAA"/>
    <property type="match status" value="1"/>
</dbReference>
<feature type="domain" description="ABC transporter" evidence="4">
    <location>
        <begin position="1"/>
        <end position="243"/>
    </location>
</feature>
<protein>
    <recommendedName>
        <fullName evidence="4">ABC transporter domain-containing protein</fullName>
    </recommendedName>
</protein>
<evidence type="ECO:0000256" key="1">
    <source>
        <dbReference type="ARBA" id="ARBA00022448"/>
    </source>
</evidence>
<gene>
    <name evidence="5" type="ORF">CGE01nite_12750</name>
</gene>
<sequence length="394" mass="40367">MRRGSFELAAALTVEPGRVTAVLGPNGAGKSTLLALVAGTLGVESGHVSVGGRVLTRGGAGAGRTGAAAPDGLEPAVQVPVARRAVGLLGQDPLVFPHLDVLENVAFGPRAAGMRAGPAHDEARGWIEAVGLGTLQRRRPDELSGGQRQRVALARALAARPDALLLDEPFAQLDVRTAAELRDVVREHVRATRVPTVLVTHDVVDVLALADHVVVLHDGIVVEQGDPVTVLTDPVHPFTAALADLNLLRVTLTTPTTPAAAGPTTRAGAPRLLRSPSLDLTLSGGGMAQWVEKASPGVTFSTHSELQLTFSPGDVRIVGSGATGSAGDEGGGAGGLVWSAVVVDVERGPRGLRVRTTDDVLVDVAAASAVALDLRPGTALTLRVDAADVRARSV</sequence>
<name>A0A4Y3KKY0_9CELL</name>
<keyword evidence="2" id="KW-0547">Nucleotide-binding</keyword>
<dbReference type="InterPro" id="IPR003593">
    <property type="entry name" value="AAA+_ATPase"/>
</dbReference>
<dbReference type="Pfam" id="PF00005">
    <property type="entry name" value="ABC_tran"/>
    <property type="match status" value="1"/>
</dbReference>
<dbReference type="Proteomes" id="UP000320461">
    <property type="component" value="Unassembled WGS sequence"/>
</dbReference>